<organism evidence="2 3">
    <name type="scientific">Acinetobacter bohemicus</name>
    <dbReference type="NCBI Taxonomy" id="1435036"/>
    <lineage>
        <taxon>Bacteria</taxon>
        <taxon>Pseudomonadati</taxon>
        <taxon>Pseudomonadota</taxon>
        <taxon>Gammaproteobacteria</taxon>
        <taxon>Moraxellales</taxon>
        <taxon>Moraxellaceae</taxon>
        <taxon>Acinetobacter</taxon>
    </lineage>
</organism>
<dbReference type="Pfam" id="PF13672">
    <property type="entry name" value="PP2C_2"/>
    <property type="match status" value="1"/>
</dbReference>
<reference evidence="3" key="1">
    <citation type="submission" date="2016-10" db="EMBL/GenBank/DDBJ databases">
        <authorList>
            <person name="Varghese N."/>
            <person name="Submissions S."/>
        </authorList>
    </citation>
    <scope>NUCLEOTIDE SEQUENCE [LARGE SCALE GENOMIC DNA]</scope>
    <source>
        <strain evidence="3">ANC 5076</strain>
    </source>
</reference>
<gene>
    <name evidence="2" type="ORF">SAMN05444586_101022</name>
</gene>
<protein>
    <submittedName>
        <fullName evidence="2">Serine/threonine protein phosphatase PrpC</fullName>
    </submittedName>
</protein>
<dbReference type="EMBL" id="FOZU01000010">
    <property type="protein sequence ID" value="SFS85431.1"/>
    <property type="molecule type" value="Genomic_DNA"/>
</dbReference>
<dbReference type="Proteomes" id="UP000182827">
    <property type="component" value="Unassembled WGS sequence"/>
</dbReference>
<dbReference type="InterPro" id="IPR036457">
    <property type="entry name" value="PPM-type-like_dom_sf"/>
</dbReference>
<dbReference type="RefSeq" id="WP_074945864.1">
    <property type="nucleotide sequence ID" value="NZ_FOZU01000010.1"/>
</dbReference>
<dbReference type="InterPro" id="IPR001932">
    <property type="entry name" value="PPM-type_phosphatase-like_dom"/>
</dbReference>
<dbReference type="Gene3D" id="3.60.40.10">
    <property type="entry name" value="PPM-type phosphatase domain"/>
    <property type="match status" value="1"/>
</dbReference>
<name>A0A1I6T861_9GAMM</name>
<keyword evidence="3" id="KW-1185">Reference proteome</keyword>
<proteinExistence type="predicted"/>
<sequence>MTEFKCKIKTLLEKNDMGLNDQFIRYISTDENLGQLSKLLQALRLKPKSGLGIAISQPETKPNLAEEKANAPLKLTESEALEMVLMEPAIQSNDQTANTAESIPHLFSNPEESAKVPSAVVCLENQLEMEYPHLDQSIENTVDNMGATFKPHLTQTESVVDQMNTEDAIHINPSTLNQDKNRAEMTDVFNPVFADEVKFQVDNARVGQAYQSSIMVMSKHDPKQITFKSDSFKFAEHDFYFDDATQTIQGKPERAEELIFSFQYGIKNETRTAKCKMNIIPDPRTLWKVLEPEAEQPFIKTHTEQKMIQTEKYKLIAASRRGRSHEHAGTFRDDDFTIMHIPNSAWSVIAVADGAGSAQYSREGSRIAVEIVQSEFQRYLHDYTIESLNEDIKKWRVGGQDEETKVIAHKLNQQFFHVYYEIYKSIITQIEQHAQDMGVAAKAFSTTLLIAVLCHQPDKTFMSTFSVGDGVIAAYSDELVRIMNVADGGEYAGQTKFLDRGIGQELGARIKIGCYSNIDAVMVMTDGISDPIFETEVGLTNHEKWKDLYGQLAPLFHTENAASDLLEWMHFFTPGHHDDRTLAVLCNNNKAELLQ</sequence>
<evidence type="ECO:0000259" key="1">
    <source>
        <dbReference type="Pfam" id="PF13672"/>
    </source>
</evidence>
<evidence type="ECO:0000313" key="2">
    <source>
        <dbReference type="EMBL" id="SFS85431.1"/>
    </source>
</evidence>
<feature type="domain" description="PPM-type phosphatase" evidence="1">
    <location>
        <begin position="321"/>
        <end position="569"/>
    </location>
</feature>
<dbReference type="SUPFAM" id="SSF81606">
    <property type="entry name" value="PP2C-like"/>
    <property type="match status" value="1"/>
</dbReference>
<dbReference type="AlphaFoldDB" id="A0A1I6T861"/>
<accession>A0A1I6T861</accession>
<evidence type="ECO:0000313" key="3">
    <source>
        <dbReference type="Proteomes" id="UP000182827"/>
    </source>
</evidence>